<evidence type="ECO:0000256" key="1">
    <source>
        <dbReference type="SAM" id="MobiDB-lite"/>
    </source>
</evidence>
<protein>
    <submittedName>
        <fullName evidence="2">Uncharacterized protein</fullName>
    </submittedName>
</protein>
<accession>A0AAE1TML1</accession>
<sequence length="138" mass="16539">MRYMKYFQGTPRAKHKTEEERQQDQEGCLRVPPSREMLEAEERFLNYFKPVPSGPPRQLSEPPISESDRLRQSLLKEYWEVMETKVERRERKIIKVSRPRRELPREPTPPSQRDLVVAEFLERGKTTQGREGPPLRRH</sequence>
<reference evidence="2" key="1">
    <citation type="submission" date="2023-11" db="EMBL/GenBank/DDBJ databases">
        <title>Genome assemblies of two species of porcelain crab, Petrolisthes cinctipes and Petrolisthes manimaculis (Anomura: Porcellanidae).</title>
        <authorList>
            <person name="Angst P."/>
        </authorList>
    </citation>
    <scope>NUCLEOTIDE SEQUENCE</scope>
    <source>
        <strain evidence="2">PB745_02</strain>
        <tissue evidence="2">Gill</tissue>
    </source>
</reference>
<name>A0AAE1TML1_9EUCA</name>
<proteinExistence type="predicted"/>
<feature type="region of interest" description="Disordered" evidence="1">
    <location>
        <begin position="1"/>
        <end position="28"/>
    </location>
</feature>
<comment type="caution">
    <text evidence="2">The sequence shown here is derived from an EMBL/GenBank/DDBJ whole genome shotgun (WGS) entry which is preliminary data.</text>
</comment>
<evidence type="ECO:0000313" key="2">
    <source>
        <dbReference type="EMBL" id="KAK4288845.1"/>
    </source>
</evidence>
<dbReference type="EMBL" id="JAWZYT010006104">
    <property type="protein sequence ID" value="KAK4288845.1"/>
    <property type="molecule type" value="Genomic_DNA"/>
</dbReference>
<feature type="region of interest" description="Disordered" evidence="1">
    <location>
        <begin position="48"/>
        <end position="67"/>
    </location>
</feature>
<dbReference type="Proteomes" id="UP001292094">
    <property type="component" value="Unassembled WGS sequence"/>
</dbReference>
<evidence type="ECO:0000313" key="3">
    <source>
        <dbReference type="Proteomes" id="UP001292094"/>
    </source>
</evidence>
<organism evidence="2 3">
    <name type="scientific">Petrolisthes manimaculis</name>
    <dbReference type="NCBI Taxonomy" id="1843537"/>
    <lineage>
        <taxon>Eukaryota</taxon>
        <taxon>Metazoa</taxon>
        <taxon>Ecdysozoa</taxon>
        <taxon>Arthropoda</taxon>
        <taxon>Crustacea</taxon>
        <taxon>Multicrustacea</taxon>
        <taxon>Malacostraca</taxon>
        <taxon>Eumalacostraca</taxon>
        <taxon>Eucarida</taxon>
        <taxon>Decapoda</taxon>
        <taxon>Pleocyemata</taxon>
        <taxon>Anomura</taxon>
        <taxon>Galatheoidea</taxon>
        <taxon>Porcellanidae</taxon>
        <taxon>Petrolisthes</taxon>
    </lineage>
</organism>
<gene>
    <name evidence="2" type="ORF">Pmani_038151</name>
</gene>
<dbReference type="AlphaFoldDB" id="A0AAE1TML1"/>
<keyword evidence="3" id="KW-1185">Reference proteome</keyword>